<comment type="caution">
    <text evidence="1">The sequence shown here is derived from an EMBL/GenBank/DDBJ whole genome shotgun (WGS) entry which is preliminary data.</text>
</comment>
<reference evidence="1 2" key="1">
    <citation type="submission" date="2015-06" db="EMBL/GenBank/DDBJ databases">
        <title>Cloning and characterization of the uncialamcin biosynthetic gene cluster.</title>
        <authorList>
            <person name="Yan X."/>
            <person name="Huang T."/>
            <person name="Ge H."/>
            <person name="Shen B."/>
        </authorList>
    </citation>
    <scope>NUCLEOTIDE SEQUENCE [LARGE SCALE GENOMIC DNA]</scope>
    <source>
        <strain evidence="1 2">DCA2648</strain>
    </source>
</reference>
<dbReference type="EMBL" id="LFBV01000012">
    <property type="protein sequence ID" value="OKH90462.1"/>
    <property type="molecule type" value="Genomic_DNA"/>
</dbReference>
<accession>A0A1Q4UXY3</accession>
<dbReference type="Proteomes" id="UP000186455">
    <property type="component" value="Unassembled WGS sequence"/>
</dbReference>
<keyword evidence="2" id="KW-1185">Reference proteome</keyword>
<organism evidence="1 2">
    <name type="scientific">Streptomyces uncialis</name>
    <dbReference type="NCBI Taxonomy" id="1048205"/>
    <lineage>
        <taxon>Bacteria</taxon>
        <taxon>Bacillati</taxon>
        <taxon>Actinomycetota</taxon>
        <taxon>Actinomycetes</taxon>
        <taxon>Kitasatosporales</taxon>
        <taxon>Streptomycetaceae</taxon>
        <taxon>Streptomyces</taxon>
    </lineage>
</organism>
<dbReference type="STRING" id="1048205.AB852_35435"/>
<gene>
    <name evidence="1" type="ORF">AB852_35435</name>
</gene>
<dbReference type="AlphaFoldDB" id="A0A1Q4UXY3"/>
<dbReference type="RefSeq" id="WP_073795469.1">
    <property type="nucleotide sequence ID" value="NZ_LFBV01000012.1"/>
</dbReference>
<name>A0A1Q4UXY3_9ACTN</name>
<sequence>MGKRGVVTDYAGEEIYPGDLINYAARQGNRVRVSDAYVEKVTAVLEGGRLRPMLKVQPTGTESGFTKRRTMRTEWISAEHARLIMANPGHED</sequence>
<proteinExistence type="predicted"/>
<evidence type="ECO:0000313" key="1">
    <source>
        <dbReference type="EMBL" id="OKH90462.1"/>
    </source>
</evidence>
<protein>
    <submittedName>
        <fullName evidence="1">Uncharacterized protein</fullName>
    </submittedName>
</protein>
<evidence type="ECO:0000313" key="2">
    <source>
        <dbReference type="Proteomes" id="UP000186455"/>
    </source>
</evidence>